<evidence type="ECO:0000313" key="3">
    <source>
        <dbReference type="EMBL" id="KAJ0397820.1"/>
    </source>
</evidence>
<feature type="compositionally biased region" description="Basic and acidic residues" evidence="1">
    <location>
        <begin position="105"/>
        <end position="117"/>
    </location>
</feature>
<reference evidence="3" key="1">
    <citation type="submission" date="2021-12" db="EMBL/GenBank/DDBJ databases">
        <title>Prjna785345.</title>
        <authorList>
            <person name="Rujirawat T."/>
            <person name="Krajaejun T."/>
        </authorList>
    </citation>
    <scope>NUCLEOTIDE SEQUENCE</scope>
    <source>
        <strain evidence="3">Pi057C3</strain>
    </source>
</reference>
<evidence type="ECO:0000313" key="4">
    <source>
        <dbReference type="Proteomes" id="UP001209570"/>
    </source>
</evidence>
<evidence type="ECO:0008006" key="5">
    <source>
        <dbReference type="Google" id="ProtNLM"/>
    </source>
</evidence>
<comment type="caution">
    <text evidence="3">The sequence shown here is derived from an EMBL/GenBank/DDBJ whole genome shotgun (WGS) entry which is preliminary data.</text>
</comment>
<feature type="signal peptide" evidence="2">
    <location>
        <begin position="1"/>
        <end position="19"/>
    </location>
</feature>
<name>A0AAD5Q8Y2_PYTIN</name>
<dbReference type="AlphaFoldDB" id="A0AAD5Q8Y2"/>
<feature type="compositionally biased region" description="Pro residues" evidence="1">
    <location>
        <begin position="122"/>
        <end position="131"/>
    </location>
</feature>
<organism evidence="3 4">
    <name type="scientific">Pythium insidiosum</name>
    <name type="common">Pythiosis disease agent</name>
    <dbReference type="NCBI Taxonomy" id="114742"/>
    <lineage>
        <taxon>Eukaryota</taxon>
        <taxon>Sar</taxon>
        <taxon>Stramenopiles</taxon>
        <taxon>Oomycota</taxon>
        <taxon>Peronosporomycetes</taxon>
        <taxon>Pythiales</taxon>
        <taxon>Pythiaceae</taxon>
        <taxon>Pythium</taxon>
    </lineage>
</organism>
<keyword evidence="4" id="KW-1185">Reference proteome</keyword>
<evidence type="ECO:0000256" key="2">
    <source>
        <dbReference type="SAM" id="SignalP"/>
    </source>
</evidence>
<protein>
    <recommendedName>
        <fullName evidence="5">RxLR effector candidate protein</fullName>
    </recommendedName>
</protein>
<feature type="region of interest" description="Disordered" evidence="1">
    <location>
        <begin position="105"/>
        <end position="178"/>
    </location>
</feature>
<gene>
    <name evidence="3" type="ORF">P43SY_000900</name>
</gene>
<dbReference type="Proteomes" id="UP001209570">
    <property type="component" value="Unassembled WGS sequence"/>
</dbReference>
<sequence>MLVLLRSAVVAATAALVLSVDTTVDAYRFVDRAGNELEDASLCQILTSLGYIVDKQNDAVVPNPEWLDEDALVRQQEDAELERRWQELEAENIRLKQENAECKIREQQARQEAENAKQRPPATQPPAPPSPADKKPGSSIDFQPGKVGPSKSGGSASAPIPAPPHVRHERPMSSAPLSARSEELTAWFSTPDRDVPSQVRSYLGLPATPSARRVPNDAWRAVTEKTRDLAQWCFLVHGAEPAGSSLQSTSEQVMQELALIGNMARRDVWQHFFVRQFFLSGAPLSAFLALYDVHRSAVEAAGESPLACPVSLLVREYVLRGRVDEAIDAYTTLPLRDTERRSFTALLHQYEHYDALRRVYALQRARDEATSREQPLLDPLFILHALKELGLRDEMRATYSELPSKEQRRSEIQKLVAE</sequence>
<dbReference type="EMBL" id="JAKCXM010000237">
    <property type="protein sequence ID" value="KAJ0397820.1"/>
    <property type="molecule type" value="Genomic_DNA"/>
</dbReference>
<evidence type="ECO:0000256" key="1">
    <source>
        <dbReference type="SAM" id="MobiDB-lite"/>
    </source>
</evidence>
<feature type="compositionally biased region" description="Low complexity" evidence="1">
    <location>
        <begin position="144"/>
        <end position="159"/>
    </location>
</feature>
<feature type="chain" id="PRO_5042212732" description="RxLR effector candidate protein" evidence="2">
    <location>
        <begin position="20"/>
        <end position="418"/>
    </location>
</feature>
<keyword evidence="2" id="KW-0732">Signal</keyword>
<accession>A0AAD5Q8Y2</accession>
<proteinExistence type="predicted"/>